<dbReference type="InterPro" id="IPR050238">
    <property type="entry name" value="DNA_Rep/Repair_Clamp_Loader"/>
</dbReference>
<dbReference type="NCBIfam" id="NF006280">
    <property type="entry name" value="PRK08451.1"/>
    <property type="match status" value="1"/>
</dbReference>
<evidence type="ECO:0000256" key="7">
    <source>
        <dbReference type="ARBA" id="ARBA00049244"/>
    </source>
</evidence>
<reference evidence="11 12" key="1">
    <citation type="journal article" date="2013" name="PLoS ONE">
        <title>Sequence Divergence and Conservation in Genomes ofHelicobacter cetorum Strains from a Dolphin and a Whale.</title>
        <authorList>
            <person name="Kersulyte D."/>
            <person name="Rossi M."/>
            <person name="Berg D.E."/>
        </authorList>
    </citation>
    <scope>NUCLEOTIDE SEQUENCE [LARGE SCALE GENOMIC DNA]</scope>
    <source>
        <strain evidence="11 12">MIT 99-5656</strain>
    </source>
</reference>
<dbReference type="Gene3D" id="1.10.8.60">
    <property type="match status" value="1"/>
</dbReference>
<dbReference type="Proteomes" id="UP000005013">
    <property type="component" value="Chromosome"/>
</dbReference>
<feature type="domain" description="AAA+ ATPase" evidence="10">
    <location>
        <begin position="35"/>
        <end position="177"/>
    </location>
</feature>
<comment type="subunit">
    <text evidence="8">DNA polymerase III contains a core (composed of alpha, epsilon and theta chains) that associates with a tau subunit. This core dimerizes to form the POLIII' complex. PolIII' associates with the gamma complex (composed of gamma, delta, delta', psi and chi chains) and with the beta chain to form the complete DNA polymerase III complex.</text>
</comment>
<dbReference type="EMBL" id="CP003481">
    <property type="protein sequence ID" value="AFI05252.1"/>
    <property type="molecule type" value="Genomic_DNA"/>
</dbReference>
<organism evidence="11 12">
    <name type="scientific">Helicobacter cetorum (strain ATCC BAA-540 / CCUG 52418 / MIT 99-5656)</name>
    <dbReference type="NCBI Taxonomy" id="1163745"/>
    <lineage>
        <taxon>Bacteria</taxon>
        <taxon>Pseudomonadati</taxon>
        <taxon>Campylobacterota</taxon>
        <taxon>Epsilonproteobacteria</taxon>
        <taxon>Campylobacterales</taxon>
        <taxon>Helicobacteraceae</taxon>
        <taxon>Helicobacter</taxon>
    </lineage>
</organism>
<dbReference type="InterPro" id="IPR045085">
    <property type="entry name" value="HLD_clamp_pol_III_gamma_tau"/>
</dbReference>
<evidence type="ECO:0000256" key="1">
    <source>
        <dbReference type="ARBA" id="ARBA00006360"/>
    </source>
</evidence>
<dbReference type="EC" id="2.7.7.7" evidence="8"/>
<evidence type="ECO:0000259" key="10">
    <source>
        <dbReference type="SMART" id="SM00382"/>
    </source>
</evidence>
<feature type="region of interest" description="Disordered" evidence="9">
    <location>
        <begin position="356"/>
        <end position="377"/>
    </location>
</feature>
<keyword evidence="8" id="KW-0235">DNA replication</keyword>
<dbReference type="Pfam" id="PF13177">
    <property type="entry name" value="DNA_pol3_delta2"/>
    <property type="match status" value="1"/>
</dbReference>
<keyword evidence="8 11" id="KW-0808">Transferase</keyword>
<comment type="catalytic activity">
    <reaction evidence="7 8">
        <text>DNA(n) + a 2'-deoxyribonucleoside 5'-triphosphate = DNA(n+1) + diphosphate</text>
        <dbReference type="Rhea" id="RHEA:22508"/>
        <dbReference type="Rhea" id="RHEA-COMP:17339"/>
        <dbReference type="Rhea" id="RHEA-COMP:17340"/>
        <dbReference type="ChEBI" id="CHEBI:33019"/>
        <dbReference type="ChEBI" id="CHEBI:61560"/>
        <dbReference type="ChEBI" id="CHEBI:173112"/>
        <dbReference type="EC" id="2.7.7.7"/>
    </reaction>
</comment>
<dbReference type="PATRIC" id="fig|1163745.3.peg.234"/>
<keyword evidence="12" id="KW-1185">Reference proteome</keyword>
<dbReference type="GO" id="GO:0046872">
    <property type="term" value="F:metal ion binding"/>
    <property type="evidence" value="ECO:0007669"/>
    <property type="project" value="UniProtKB-KW"/>
</dbReference>
<dbReference type="GO" id="GO:0009360">
    <property type="term" value="C:DNA polymerase III complex"/>
    <property type="evidence" value="ECO:0007669"/>
    <property type="project" value="InterPro"/>
</dbReference>
<keyword evidence="6 8" id="KW-0239">DNA-directed DNA polymerase</keyword>
<dbReference type="InterPro" id="IPR003593">
    <property type="entry name" value="AAA+_ATPase"/>
</dbReference>
<dbReference type="eggNOG" id="COG2812">
    <property type="taxonomic scope" value="Bacteria"/>
</dbReference>
<feature type="compositionally biased region" description="Basic and acidic residues" evidence="9">
    <location>
        <begin position="510"/>
        <end position="529"/>
    </location>
</feature>
<dbReference type="GO" id="GO:0006261">
    <property type="term" value="P:DNA-templated DNA replication"/>
    <property type="evidence" value="ECO:0007669"/>
    <property type="project" value="TreeGrafter"/>
</dbReference>
<keyword evidence="3 8" id="KW-0547">Nucleotide-binding</keyword>
<dbReference type="OrthoDB" id="9810148at2"/>
<evidence type="ECO:0000256" key="5">
    <source>
        <dbReference type="ARBA" id="ARBA00022840"/>
    </source>
</evidence>
<proteinExistence type="inferred from homology"/>
<dbReference type="Gene3D" id="3.40.50.300">
    <property type="entry name" value="P-loop containing nucleotide triphosphate hydrolases"/>
    <property type="match status" value="1"/>
</dbReference>
<keyword evidence="8 11" id="KW-0548">Nucleotidyltransferase</keyword>
<dbReference type="PANTHER" id="PTHR11669:SF0">
    <property type="entry name" value="PROTEIN STICHEL-LIKE 2"/>
    <property type="match status" value="1"/>
</dbReference>
<dbReference type="HOGENOM" id="CLU_006229_0_8_7"/>
<dbReference type="CDD" id="cd00009">
    <property type="entry name" value="AAA"/>
    <property type="match status" value="1"/>
</dbReference>
<keyword evidence="4" id="KW-0862">Zinc</keyword>
<keyword evidence="2" id="KW-0479">Metal-binding</keyword>
<dbReference type="RefSeq" id="WP_014658780.1">
    <property type="nucleotide sequence ID" value="NC_017735.1"/>
</dbReference>
<dbReference type="Pfam" id="PF22608">
    <property type="entry name" value="DNAX_ATPase_lid"/>
    <property type="match status" value="1"/>
</dbReference>
<feature type="region of interest" description="Disordered" evidence="9">
    <location>
        <begin position="493"/>
        <end position="529"/>
    </location>
</feature>
<comment type="similarity">
    <text evidence="1 8">Belongs to the DnaX/STICHEL family.</text>
</comment>
<feature type="compositionally biased region" description="Polar residues" evidence="9">
    <location>
        <begin position="356"/>
        <end position="367"/>
    </location>
</feature>
<dbReference type="InterPro" id="IPR027417">
    <property type="entry name" value="P-loop_NTPase"/>
</dbReference>
<name>I0EQN3_HELCM</name>
<evidence type="ECO:0000313" key="12">
    <source>
        <dbReference type="Proteomes" id="UP000005013"/>
    </source>
</evidence>
<evidence type="ECO:0000256" key="4">
    <source>
        <dbReference type="ARBA" id="ARBA00022833"/>
    </source>
</evidence>
<accession>I0EQN3</accession>
<dbReference type="InterPro" id="IPR012763">
    <property type="entry name" value="DNA_pol_III_sug/sutau_N"/>
</dbReference>
<dbReference type="AlphaFoldDB" id="I0EQN3"/>
<evidence type="ECO:0000256" key="8">
    <source>
        <dbReference type="RuleBase" id="RU364063"/>
    </source>
</evidence>
<sequence length="569" mass="64666">MRVLALKYRPKHFSELVGQDSVAKTLSLALDNKRLANAYLFSGLRGSGKTSSSRIFARALMCEVGPKAVPCDTCIQCESALNNHHIDIIEMDGASNRGIDDVRNLIEQTRYKPSFGRYKIFIIDEVHMFTTEAFNALLKTLEEPPSHVKFLLATTDALKLPATILSRTQHFRFKKIPENSVIAHLKTILEKEKVGYEESALEKLAHSGQGSLRDTLTLLEQAINYCDNSITESKVAEMLGAIDRSVLEDFFQSLINQDEALLQERYEILENYETEGVLEEMMLFLKAKLLSPSSYSLILIERFFKIIMSSLSLLKEGANSSFVLLLLKMKFKEALKLKALDDAILELEQTKEKISQSPLNQNPTINHNAPKKETPRIEKESLETKILETSQEKTLQASTLSAKEQIFQNLFKQVQKLVYERNYELGAVFEKNICFVDFDSNTKTLTWESLATGKDKELLKQHFVVVKNIVDEIYAKGSKVKVALKTQKESVENEIQKNQSARPPLMEPQNKVKEKLQATERQATENKEVEAQTIEKETPLTELQEFVTHHSQLIEEIKSEFGVKSVELL</sequence>
<dbReference type="PANTHER" id="PTHR11669">
    <property type="entry name" value="REPLICATION FACTOR C / DNA POLYMERASE III GAMMA-TAU SUBUNIT"/>
    <property type="match status" value="1"/>
</dbReference>
<dbReference type="SMART" id="SM00382">
    <property type="entry name" value="AAA"/>
    <property type="match status" value="1"/>
</dbReference>
<dbReference type="CDD" id="cd18137">
    <property type="entry name" value="HLD_clamp_pol_III_gamma_tau"/>
    <property type="match status" value="1"/>
</dbReference>
<protein>
    <recommendedName>
        <fullName evidence="8">DNA polymerase III subunit gamma/tau</fullName>
        <ecNumber evidence="8">2.7.7.7</ecNumber>
    </recommendedName>
</protein>
<dbReference type="FunFam" id="1.10.8.60:FF:000013">
    <property type="entry name" value="DNA polymerase III subunit gamma/tau"/>
    <property type="match status" value="1"/>
</dbReference>
<dbReference type="GO" id="GO:0005524">
    <property type="term" value="F:ATP binding"/>
    <property type="evidence" value="ECO:0007669"/>
    <property type="project" value="UniProtKB-KW"/>
</dbReference>
<evidence type="ECO:0000256" key="3">
    <source>
        <dbReference type="ARBA" id="ARBA00022741"/>
    </source>
</evidence>
<dbReference type="FunFam" id="3.40.50.300:FF:000014">
    <property type="entry name" value="DNA polymerase III subunit gamma/tau"/>
    <property type="match status" value="1"/>
</dbReference>
<dbReference type="KEGG" id="hcm:HCD_01100"/>
<evidence type="ECO:0000256" key="9">
    <source>
        <dbReference type="SAM" id="MobiDB-lite"/>
    </source>
</evidence>
<dbReference type="STRING" id="1163745.HCD_01100"/>
<dbReference type="NCBIfam" id="TIGR02397">
    <property type="entry name" value="dnaX_nterm"/>
    <property type="match status" value="1"/>
</dbReference>
<evidence type="ECO:0000256" key="2">
    <source>
        <dbReference type="ARBA" id="ARBA00022723"/>
    </source>
</evidence>
<dbReference type="GO" id="GO:0003887">
    <property type="term" value="F:DNA-directed DNA polymerase activity"/>
    <property type="evidence" value="ECO:0007669"/>
    <property type="project" value="UniProtKB-KW"/>
</dbReference>
<evidence type="ECO:0000313" key="11">
    <source>
        <dbReference type="EMBL" id="AFI05252.1"/>
    </source>
</evidence>
<keyword evidence="5 8" id="KW-0067">ATP-binding</keyword>
<evidence type="ECO:0000256" key="6">
    <source>
        <dbReference type="ARBA" id="ARBA00022932"/>
    </source>
</evidence>
<comment type="function">
    <text evidence="8">DNA polymerase III is a complex, multichain enzyme responsible for most of the replicative synthesis in bacteria. This DNA polymerase also exhibits 3' to 5' exonuclease activity.</text>
</comment>
<gene>
    <name evidence="8" type="primary">dnaX</name>
    <name evidence="11" type="ordered locus">HCD_01100</name>
</gene>
<dbReference type="SUPFAM" id="SSF52540">
    <property type="entry name" value="P-loop containing nucleoside triphosphate hydrolases"/>
    <property type="match status" value="1"/>
</dbReference>